<reference evidence="1" key="1">
    <citation type="submission" date="2022-02" db="EMBL/GenBank/DDBJ databases">
        <title>Plant Genome Project.</title>
        <authorList>
            <person name="Zhang R.-G."/>
        </authorList>
    </citation>
    <scope>NUCLEOTIDE SEQUENCE</scope>
    <source>
        <strain evidence="1">AT1</strain>
    </source>
</reference>
<evidence type="ECO:0000313" key="2">
    <source>
        <dbReference type="Proteomes" id="UP001062846"/>
    </source>
</evidence>
<keyword evidence="2" id="KW-1185">Reference proteome</keyword>
<comment type="caution">
    <text evidence="1">The sequence shown here is derived from an EMBL/GenBank/DDBJ whole genome shotgun (WGS) entry which is preliminary data.</text>
</comment>
<name>A0ACC0PK65_RHOML</name>
<sequence length="115" mass="13362">MGLEWMLRPKDNTEREPAMTSDKLEEPQPEEVYPLHQLSCKAELNPYLENNESGYPKVKDRKKVGGASLRLKAVKHAQEQAAHEGRNFKEGVELKGVLFRRVFFSFFVMLLRMIQ</sequence>
<protein>
    <submittedName>
        <fullName evidence="1">Uncharacterized protein</fullName>
    </submittedName>
</protein>
<evidence type="ECO:0000313" key="1">
    <source>
        <dbReference type="EMBL" id="KAI8565519.1"/>
    </source>
</evidence>
<accession>A0ACC0PK65</accession>
<dbReference type="EMBL" id="CM046390">
    <property type="protein sequence ID" value="KAI8565519.1"/>
    <property type="molecule type" value="Genomic_DNA"/>
</dbReference>
<organism evidence="1 2">
    <name type="scientific">Rhododendron molle</name>
    <name type="common">Chinese azalea</name>
    <name type="synonym">Azalea mollis</name>
    <dbReference type="NCBI Taxonomy" id="49168"/>
    <lineage>
        <taxon>Eukaryota</taxon>
        <taxon>Viridiplantae</taxon>
        <taxon>Streptophyta</taxon>
        <taxon>Embryophyta</taxon>
        <taxon>Tracheophyta</taxon>
        <taxon>Spermatophyta</taxon>
        <taxon>Magnoliopsida</taxon>
        <taxon>eudicotyledons</taxon>
        <taxon>Gunneridae</taxon>
        <taxon>Pentapetalae</taxon>
        <taxon>asterids</taxon>
        <taxon>Ericales</taxon>
        <taxon>Ericaceae</taxon>
        <taxon>Ericoideae</taxon>
        <taxon>Rhodoreae</taxon>
        <taxon>Rhododendron</taxon>
    </lineage>
</organism>
<proteinExistence type="predicted"/>
<gene>
    <name evidence="1" type="ORF">RHMOL_Rhmol03G0266000</name>
</gene>
<dbReference type="Proteomes" id="UP001062846">
    <property type="component" value="Chromosome 3"/>
</dbReference>